<evidence type="ECO:0000256" key="1">
    <source>
        <dbReference type="SAM" id="MobiDB-lite"/>
    </source>
</evidence>
<organism evidence="2 3">
    <name type="scientific">Caenorhabditis bovis</name>
    <dbReference type="NCBI Taxonomy" id="2654633"/>
    <lineage>
        <taxon>Eukaryota</taxon>
        <taxon>Metazoa</taxon>
        <taxon>Ecdysozoa</taxon>
        <taxon>Nematoda</taxon>
        <taxon>Chromadorea</taxon>
        <taxon>Rhabditida</taxon>
        <taxon>Rhabditina</taxon>
        <taxon>Rhabditomorpha</taxon>
        <taxon>Rhabditoidea</taxon>
        <taxon>Rhabditidae</taxon>
        <taxon>Peloderinae</taxon>
        <taxon>Caenorhabditis</taxon>
    </lineage>
</organism>
<comment type="caution">
    <text evidence="2">The sequence shown here is derived from an EMBL/GenBank/DDBJ whole genome shotgun (WGS) entry which is preliminary data.</text>
</comment>
<gene>
    <name evidence="2" type="ORF">CBOVIS_LOCUS3116</name>
</gene>
<feature type="compositionally biased region" description="Polar residues" evidence="1">
    <location>
        <begin position="20"/>
        <end position="29"/>
    </location>
</feature>
<dbReference type="OrthoDB" id="5805719at2759"/>
<evidence type="ECO:0000313" key="3">
    <source>
        <dbReference type="Proteomes" id="UP000494206"/>
    </source>
</evidence>
<proteinExistence type="predicted"/>
<accession>A0A8S1EQF6</accession>
<name>A0A8S1EQF6_9PELO</name>
<dbReference type="AlphaFoldDB" id="A0A8S1EQF6"/>
<feature type="compositionally biased region" description="Basic and acidic residues" evidence="1">
    <location>
        <begin position="160"/>
        <end position="169"/>
    </location>
</feature>
<feature type="region of interest" description="Disordered" evidence="1">
    <location>
        <begin position="1"/>
        <end position="29"/>
    </location>
</feature>
<evidence type="ECO:0000313" key="2">
    <source>
        <dbReference type="EMBL" id="CAB3400106.1"/>
    </source>
</evidence>
<feature type="region of interest" description="Disordered" evidence="1">
    <location>
        <begin position="160"/>
        <end position="184"/>
    </location>
</feature>
<protein>
    <submittedName>
        <fullName evidence="2">Uncharacterized protein</fullName>
    </submittedName>
</protein>
<sequence>MPEKFPRKQSRKPSGERRQSNSWDNDLKNMNLTLPDVESRRNSHTFAKLLECSRQLSMNTDGNESDDSSLPIKPPSIQTSRRTSIAEISDKGIVTKNSDDCVVLTQTLGTSTTYFFQKDPDAENLSLRPSVVERGLYNQIILNRRKILEEEESKRELQNLIQPRKETSHRPSKPHNFDGRLPSATKTGIMEELRTQIESGQIDRVVKEKKTTTVTETREIVYFTQRLPASIAISTRLSPTGVPVNVPNRNSITDSIPPPILERPYVRASNHDGKIHGKNVTIRLPDDGQNSGGHPHCIRRSPQNVRPLTTYEKIALRLNAAKYEAPTNHPLDNVADNCRQC</sequence>
<dbReference type="Proteomes" id="UP000494206">
    <property type="component" value="Unassembled WGS sequence"/>
</dbReference>
<keyword evidence="3" id="KW-1185">Reference proteome</keyword>
<reference evidence="2 3" key="1">
    <citation type="submission" date="2020-04" db="EMBL/GenBank/DDBJ databases">
        <authorList>
            <person name="Laetsch R D."/>
            <person name="Stevens L."/>
            <person name="Kumar S."/>
            <person name="Blaxter L. M."/>
        </authorList>
    </citation>
    <scope>NUCLEOTIDE SEQUENCE [LARGE SCALE GENOMIC DNA]</scope>
</reference>
<dbReference type="EMBL" id="CADEPM010000002">
    <property type="protein sequence ID" value="CAB3400106.1"/>
    <property type="molecule type" value="Genomic_DNA"/>
</dbReference>
<feature type="region of interest" description="Disordered" evidence="1">
    <location>
        <begin position="58"/>
        <end position="84"/>
    </location>
</feature>